<protein>
    <submittedName>
        <fullName evidence="1">DUF5839 family protein</fullName>
    </submittedName>
</protein>
<comment type="caution">
    <text evidence="1">The sequence shown here is derived from an EMBL/GenBank/DDBJ whole genome shotgun (WGS) entry which is preliminary data.</text>
</comment>
<evidence type="ECO:0000313" key="1">
    <source>
        <dbReference type="EMBL" id="MCC2211208.1"/>
    </source>
</evidence>
<dbReference type="EMBL" id="JAJEQM010000014">
    <property type="protein sequence ID" value="MCC2211208.1"/>
    <property type="molecule type" value="Genomic_DNA"/>
</dbReference>
<organism evidence="1 2">
    <name type="scientific">Hominilimicola fabiformis</name>
    <dbReference type="NCBI Taxonomy" id="2885356"/>
    <lineage>
        <taxon>Bacteria</taxon>
        <taxon>Bacillati</taxon>
        <taxon>Bacillota</taxon>
        <taxon>Clostridia</taxon>
        <taxon>Eubacteriales</taxon>
        <taxon>Oscillospiraceae</taxon>
        <taxon>Hominilimicola</taxon>
    </lineage>
</organism>
<name>A0AAE3J9S3_9FIRM</name>
<sequence>MITKTMKLSDIKISDAFARTHVSERKLQKCRNYFEKFGKPDREIVVASDEILTDGYIMYLIYKENNIEEIEVKVEDWGASSYRNERTMYIYGRHINGNDVDHKTYMWRVPSNWMRFRDNVQIGDVILCKTKYGIGIVSVTDKKIYDKCPVNFRVKKVASKTIFKKKVAMEGEIYYGGAEEF</sequence>
<accession>A0AAE3J9S3</accession>
<dbReference type="Proteomes" id="UP001198242">
    <property type="component" value="Unassembled WGS sequence"/>
</dbReference>
<reference evidence="1 2" key="1">
    <citation type="submission" date="2021-10" db="EMBL/GenBank/DDBJ databases">
        <title>Anaerobic single-cell dispensing facilitates the cultivation of human gut bacteria.</title>
        <authorList>
            <person name="Afrizal A."/>
        </authorList>
    </citation>
    <scope>NUCLEOTIDE SEQUENCE [LARGE SCALE GENOMIC DNA]</scope>
    <source>
        <strain evidence="1 2">CLA-AA-H232</strain>
    </source>
</reference>
<keyword evidence="2" id="KW-1185">Reference proteome</keyword>
<evidence type="ECO:0000313" key="2">
    <source>
        <dbReference type="Proteomes" id="UP001198242"/>
    </source>
</evidence>
<dbReference type="RefSeq" id="WP_308456821.1">
    <property type="nucleotide sequence ID" value="NZ_JAJEQM010000014.1"/>
</dbReference>
<proteinExistence type="predicted"/>
<gene>
    <name evidence="1" type="ORF">LKE05_10465</name>
</gene>
<dbReference type="AlphaFoldDB" id="A0AAE3J9S3"/>